<feature type="domain" description="PIN" evidence="9">
    <location>
        <begin position="7"/>
        <end position="116"/>
    </location>
</feature>
<dbReference type="Gene3D" id="3.40.50.1010">
    <property type="entry name" value="5'-nuclease"/>
    <property type="match status" value="1"/>
</dbReference>
<dbReference type="EC" id="3.1.-.-" evidence="8"/>
<evidence type="ECO:0000256" key="4">
    <source>
        <dbReference type="ARBA" id="ARBA00022723"/>
    </source>
</evidence>
<feature type="binding site" evidence="8">
    <location>
        <position position="10"/>
    </location>
    <ligand>
        <name>Mg(2+)</name>
        <dbReference type="ChEBI" id="CHEBI:18420"/>
    </ligand>
</feature>
<keyword evidence="4 8" id="KW-0479">Metal-binding</keyword>
<evidence type="ECO:0000313" key="11">
    <source>
        <dbReference type="Proteomes" id="UP001060414"/>
    </source>
</evidence>
<evidence type="ECO:0000259" key="9">
    <source>
        <dbReference type="Pfam" id="PF01850"/>
    </source>
</evidence>
<dbReference type="CDD" id="cd18738">
    <property type="entry name" value="PIN_VapC4-5_FitB-like"/>
    <property type="match status" value="1"/>
</dbReference>
<evidence type="ECO:0000256" key="1">
    <source>
        <dbReference type="ARBA" id="ARBA00001946"/>
    </source>
</evidence>
<dbReference type="InterPro" id="IPR022907">
    <property type="entry name" value="VapC_family"/>
</dbReference>
<dbReference type="InterPro" id="IPR002716">
    <property type="entry name" value="PIN_dom"/>
</dbReference>
<keyword evidence="2 8" id="KW-1277">Toxin-antitoxin system</keyword>
<dbReference type="RefSeq" id="WP_260746637.1">
    <property type="nucleotide sequence ID" value="NZ_CP092109.1"/>
</dbReference>
<dbReference type="PANTHER" id="PTHR33653">
    <property type="entry name" value="RIBONUCLEASE VAPC2"/>
    <property type="match status" value="1"/>
</dbReference>
<evidence type="ECO:0000256" key="6">
    <source>
        <dbReference type="ARBA" id="ARBA00022842"/>
    </source>
</evidence>
<keyword evidence="8" id="KW-0800">Toxin</keyword>
<accession>A0ABY5ZGI6</accession>
<dbReference type="EMBL" id="CP092109">
    <property type="protein sequence ID" value="UWZ78287.1"/>
    <property type="molecule type" value="Genomic_DNA"/>
</dbReference>
<comment type="similarity">
    <text evidence="7 8">Belongs to the PINc/VapC protein family.</text>
</comment>
<dbReference type="InterPro" id="IPR050556">
    <property type="entry name" value="Type_II_TA_system_RNase"/>
</dbReference>
<dbReference type="Pfam" id="PF01850">
    <property type="entry name" value="PIN"/>
    <property type="match status" value="1"/>
</dbReference>
<keyword evidence="11" id="KW-1185">Reference proteome</keyword>
<evidence type="ECO:0000256" key="7">
    <source>
        <dbReference type="ARBA" id="ARBA00038093"/>
    </source>
</evidence>
<evidence type="ECO:0000256" key="3">
    <source>
        <dbReference type="ARBA" id="ARBA00022722"/>
    </source>
</evidence>
<dbReference type="PANTHER" id="PTHR33653:SF1">
    <property type="entry name" value="RIBONUCLEASE VAPC2"/>
    <property type="match status" value="1"/>
</dbReference>
<evidence type="ECO:0000256" key="2">
    <source>
        <dbReference type="ARBA" id="ARBA00022649"/>
    </source>
</evidence>
<evidence type="ECO:0000256" key="8">
    <source>
        <dbReference type="HAMAP-Rule" id="MF_00265"/>
    </source>
</evidence>
<dbReference type="Proteomes" id="UP001060414">
    <property type="component" value="Chromosome"/>
</dbReference>
<comment type="function">
    <text evidence="8">Toxic component of a toxin-antitoxin (TA) system. An RNase.</text>
</comment>
<organism evidence="10 11">
    <name type="scientific">Geoalkalibacter halelectricus</name>
    <dbReference type="NCBI Taxonomy" id="2847045"/>
    <lineage>
        <taxon>Bacteria</taxon>
        <taxon>Pseudomonadati</taxon>
        <taxon>Thermodesulfobacteriota</taxon>
        <taxon>Desulfuromonadia</taxon>
        <taxon>Desulfuromonadales</taxon>
        <taxon>Geoalkalibacteraceae</taxon>
        <taxon>Geoalkalibacter</taxon>
    </lineage>
</organism>
<gene>
    <name evidence="8" type="primary">vapC</name>
    <name evidence="10" type="ORF">L9S41_11335</name>
</gene>
<proteinExistence type="inferred from homology"/>
<keyword evidence="3 8" id="KW-0540">Nuclease</keyword>
<dbReference type="SUPFAM" id="SSF88723">
    <property type="entry name" value="PIN domain-like"/>
    <property type="match status" value="1"/>
</dbReference>
<protein>
    <recommendedName>
        <fullName evidence="8">Ribonuclease VapC</fullName>
        <shortName evidence="8">RNase VapC</shortName>
        <ecNumber evidence="8">3.1.-.-</ecNumber>
    </recommendedName>
    <alternativeName>
        <fullName evidence="8">Toxin VapC</fullName>
    </alternativeName>
</protein>
<evidence type="ECO:0000256" key="5">
    <source>
        <dbReference type="ARBA" id="ARBA00022801"/>
    </source>
</evidence>
<reference evidence="10" key="1">
    <citation type="journal article" date="2022" name="Environ. Microbiol.">
        <title>Geoalkalibacter halelectricus SAP #1 sp. nov. possessing extracellular electron transfer and mineral#reducing capabilities from a haloalkaline environment.</title>
        <authorList>
            <person name="Yadav S."/>
            <person name="Singh R."/>
            <person name="Sundharam S.S."/>
            <person name="Chaudhary S."/>
            <person name="Krishnamurthi S."/>
            <person name="Patil S.A."/>
        </authorList>
    </citation>
    <scope>NUCLEOTIDE SEQUENCE</scope>
    <source>
        <strain evidence="10">SAP-1</strain>
    </source>
</reference>
<comment type="cofactor">
    <cofactor evidence="1 8">
        <name>Mg(2+)</name>
        <dbReference type="ChEBI" id="CHEBI:18420"/>
    </cofactor>
</comment>
<sequence>MSGKPRYLLDTNAVISLLAGNHQLAEKLDAADYVGISVITFLEFLAFEGLSEEDHACFVEFCSRVEVVALDPEDTGLMKLALDLRSLHRLKLPDAVIGATALARNAHLVTNDSHFSGISLLSVVEC</sequence>
<name>A0ABY5ZGI6_9BACT</name>
<keyword evidence="5 8" id="KW-0378">Hydrolase</keyword>
<feature type="binding site" evidence="8">
    <location>
        <position position="94"/>
    </location>
    <ligand>
        <name>Mg(2+)</name>
        <dbReference type="ChEBI" id="CHEBI:18420"/>
    </ligand>
</feature>
<keyword evidence="6 8" id="KW-0460">Magnesium</keyword>
<dbReference type="InterPro" id="IPR029060">
    <property type="entry name" value="PIN-like_dom_sf"/>
</dbReference>
<dbReference type="HAMAP" id="MF_00265">
    <property type="entry name" value="VapC_Nob1"/>
    <property type="match status" value="1"/>
</dbReference>
<evidence type="ECO:0000313" key="10">
    <source>
        <dbReference type="EMBL" id="UWZ78287.1"/>
    </source>
</evidence>